<gene>
    <name evidence="2" type="ORF">H7C19_04590</name>
</gene>
<proteinExistence type="predicted"/>
<dbReference type="PANTHER" id="PTHR46889">
    <property type="entry name" value="TRANSPOSASE INSF FOR INSERTION SEQUENCE IS3B-RELATED"/>
    <property type="match status" value="1"/>
</dbReference>
<feature type="domain" description="HTH-like" evidence="1">
    <location>
        <begin position="58"/>
        <end position="104"/>
    </location>
</feature>
<dbReference type="InterPro" id="IPR025948">
    <property type="entry name" value="HTH-like_dom"/>
</dbReference>
<dbReference type="InterPro" id="IPR050900">
    <property type="entry name" value="Transposase_IS3/IS150/IS904"/>
</dbReference>
<dbReference type="AlphaFoldDB" id="A0A7X0RPQ7"/>
<dbReference type="Proteomes" id="UP000547209">
    <property type="component" value="Unassembled WGS sequence"/>
</dbReference>
<sequence>MNAVIFVFVGPVLSALTVECGYLRLRGPRSACVNRKVHFYKWRLPAADDLSARRTAWLYHDSEKRYGSPRIAEQLRKEGWKVSERTVGLLMRKQGLRSYMVRKFKVATTDSNHDLPIAPNLLAQKFQATRPNQKWVASALGYQSPVKFQEQHYRRTSGSV</sequence>
<evidence type="ECO:0000313" key="2">
    <source>
        <dbReference type="EMBL" id="MBB6669964.1"/>
    </source>
</evidence>
<reference evidence="2 3" key="1">
    <citation type="submission" date="2020-08" db="EMBL/GenBank/DDBJ databases">
        <title>Cohnella phylogeny.</title>
        <authorList>
            <person name="Dunlap C."/>
        </authorList>
    </citation>
    <scope>NUCLEOTIDE SEQUENCE [LARGE SCALE GENOMIC DNA]</scope>
    <source>
        <strain evidence="2 3">DSM 28246</strain>
    </source>
</reference>
<keyword evidence="3" id="KW-1185">Reference proteome</keyword>
<name>A0A7X0RPQ7_9BACL</name>
<organism evidence="2 3">
    <name type="scientific">Cohnella nanjingensis</name>
    <dbReference type="NCBI Taxonomy" id="1387779"/>
    <lineage>
        <taxon>Bacteria</taxon>
        <taxon>Bacillati</taxon>
        <taxon>Bacillota</taxon>
        <taxon>Bacilli</taxon>
        <taxon>Bacillales</taxon>
        <taxon>Paenibacillaceae</taxon>
        <taxon>Cohnella</taxon>
    </lineage>
</organism>
<accession>A0A7X0RPQ7</accession>
<evidence type="ECO:0000259" key="1">
    <source>
        <dbReference type="Pfam" id="PF13276"/>
    </source>
</evidence>
<protein>
    <submittedName>
        <fullName evidence="2">IS3 family transposase</fullName>
    </submittedName>
</protein>
<evidence type="ECO:0000313" key="3">
    <source>
        <dbReference type="Proteomes" id="UP000547209"/>
    </source>
</evidence>
<dbReference type="EMBL" id="JACJVP010000005">
    <property type="protein sequence ID" value="MBB6669964.1"/>
    <property type="molecule type" value="Genomic_DNA"/>
</dbReference>
<comment type="caution">
    <text evidence="2">The sequence shown here is derived from an EMBL/GenBank/DDBJ whole genome shotgun (WGS) entry which is preliminary data.</text>
</comment>
<dbReference type="Pfam" id="PF13276">
    <property type="entry name" value="HTH_21"/>
    <property type="match status" value="1"/>
</dbReference>
<dbReference type="PANTHER" id="PTHR46889:SF4">
    <property type="entry name" value="TRANSPOSASE INSO FOR INSERTION SEQUENCE ELEMENT IS911B-RELATED"/>
    <property type="match status" value="1"/>
</dbReference>